<dbReference type="AlphaFoldDB" id="A0A348AFC9"/>
<evidence type="ECO:0000256" key="4">
    <source>
        <dbReference type="ARBA" id="ARBA00022737"/>
    </source>
</evidence>
<dbReference type="GO" id="GO:0022904">
    <property type="term" value="P:respiratory electron transport chain"/>
    <property type="evidence" value="ECO:0007669"/>
    <property type="project" value="TreeGrafter"/>
</dbReference>
<dbReference type="PROSITE" id="PS00198">
    <property type="entry name" value="4FE4S_FER_1"/>
    <property type="match status" value="1"/>
</dbReference>
<dbReference type="PROSITE" id="PS51379">
    <property type="entry name" value="4FE4S_FER_2"/>
    <property type="match status" value="2"/>
</dbReference>
<dbReference type="PANTHER" id="PTHR43105:SF14">
    <property type="entry name" value="FORMATE DEHYDROGENASE H"/>
    <property type="match status" value="1"/>
</dbReference>
<dbReference type="InterPro" id="IPR017896">
    <property type="entry name" value="4Fe4S_Fe-S-bd"/>
</dbReference>
<keyword evidence="7" id="KW-0411">Iron-sulfur</keyword>
<keyword evidence="5 11" id="KW-0560">Oxidoreductase</keyword>
<feature type="domain" description="2Fe-2S ferredoxin-type" evidence="8">
    <location>
        <begin position="2"/>
        <end position="80"/>
    </location>
</feature>
<evidence type="ECO:0000256" key="7">
    <source>
        <dbReference type="ARBA" id="ARBA00023014"/>
    </source>
</evidence>
<dbReference type="GO" id="GO:0051537">
    <property type="term" value="F:2 iron, 2 sulfur cluster binding"/>
    <property type="evidence" value="ECO:0007669"/>
    <property type="project" value="UniProtKB-KW"/>
</dbReference>
<proteinExistence type="predicted"/>
<dbReference type="InterPro" id="IPR001041">
    <property type="entry name" value="2Fe-2S_ferredoxin-type"/>
</dbReference>
<keyword evidence="1" id="KW-0004">4Fe-4S</keyword>
<dbReference type="SMART" id="SM00926">
    <property type="entry name" value="Molybdop_Fe4S4"/>
    <property type="match status" value="1"/>
</dbReference>
<dbReference type="GO" id="GO:0003954">
    <property type="term" value="F:NADH dehydrogenase activity"/>
    <property type="evidence" value="ECO:0007669"/>
    <property type="project" value="TreeGrafter"/>
</dbReference>
<dbReference type="SMART" id="SM00929">
    <property type="entry name" value="NADH-G_4Fe-4S_3"/>
    <property type="match status" value="1"/>
</dbReference>
<dbReference type="FunFam" id="3.30.70.20:FF:000035">
    <property type="entry name" value="Iron hydrogenase 1"/>
    <property type="match status" value="1"/>
</dbReference>
<gene>
    <name evidence="11" type="primary">hndD_1</name>
    <name evidence="11" type="ORF">MAMMFC1_00411</name>
</gene>
<dbReference type="Gene3D" id="3.30.70.20">
    <property type="match status" value="1"/>
</dbReference>
<dbReference type="GO" id="GO:0016020">
    <property type="term" value="C:membrane"/>
    <property type="evidence" value="ECO:0007669"/>
    <property type="project" value="TreeGrafter"/>
</dbReference>
<sequence length="309" mass="33616">MANVTLTINDKAVTVPAGTTVLEAARQAGFFIPTLCHSEENPGFGACRMCVVEIQGARNLPASCVTEAANGMVVDTESPAVIEARRTIIELLLANHPTDCLTCDKNGDCRLQEYAYRYDVKKSSFEGQKKSYPIDDSNPYILRDSNKCILCGKCVSICQEVEGRAVIDFAHRGFNTIVTPAIDQSLGESDCVYCARCVAVCPVAALTYKPMAGKGRAWEFTKKSVTCKFCDSGCKFNLNIKDGKVVGVAAQPPGKSRPLCLKGRLGIELLYVDQPLAPMLKKDGEFVEVTWAEALNLDDVLEKLKAVEK</sequence>
<dbReference type="OrthoDB" id="9805142at2"/>
<evidence type="ECO:0000256" key="1">
    <source>
        <dbReference type="ARBA" id="ARBA00022485"/>
    </source>
</evidence>
<dbReference type="KEGG" id="mana:MAMMFC1_00411"/>
<dbReference type="Proteomes" id="UP000276437">
    <property type="component" value="Chromosome"/>
</dbReference>
<dbReference type="PROSITE" id="PS51839">
    <property type="entry name" value="4FE4S_HC3"/>
    <property type="match status" value="1"/>
</dbReference>
<dbReference type="GO" id="GO:0050583">
    <property type="term" value="F:hydrogen dehydrogenase (NADP+) activity"/>
    <property type="evidence" value="ECO:0007669"/>
    <property type="project" value="UniProtKB-EC"/>
</dbReference>
<keyword evidence="2" id="KW-0001">2Fe-2S</keyword>
<dbReference type="EMBL" id="AP018449">
    <property type="protein sequence ID" value="BBB89777.1"/>
    <property type="molecule type" value="Genomic_DNA"/>
</dbReference>
<dbReference type="Pfam" id="PF13510">
    <property type="entry name" value="Fer2_4"/>
    <property type="match status" value="1"/>
</dbReference>
<dbReference type="Pfam" id="PF10588">
    <property type="entry name" value="NADH-G_4Fe-4S_3"/>
    <property type="match status" value="1"/>
</dbReference>
<dbReference type="SUPFAM" id="SSF53706">
    <property type="entry name" value="Formate dehydrogenase/DMSO reductase, domains 1-3"/>
    <property type="match status" value="1"/>
</dbReference>
<evidence type="ECO:0000313" key="12">
    <source>
        <dbReference type="Proteomes" id="UP000276437"/>
    </source>
</evidence>
<dbReference type="CDD" id="cd00207">
    <property type="entry name" value="fer2"/>
    <property type="match status" value="1"/>
</dbReference>
<dbReference type="Pfam" id="PF04879">
    <property type="entry name" value="Molybdop_Fe4S4"/>
    <property type="match status" value="1"/>
</dbReference>
<dbReference type="Pfam" id="PF12838">
    <property type="entry name" value="Fer4_7"/>
    <property type="match status" value="1"/>
</dbReference>
<evidence type="ECO:0000256" key="6">
    <source>
        <dbReference type="ARBA" id="ARBA00023004"/>
    </source>
</evidence>
<evidence type="ECO:0000259" key="8">
    <source>
        <dbReference type="PROSITE" id="PS51085"/>
    </source>
</evidence>
<feature type="domain" description="4Fe-4S His(Cys)3-ligated-type" evidence="10">
    <location>
        <begin position="80"/>
        <end position="119"/>
    </location>
</feature>
<dbReference type="EC" id="1.12.1.3" evidence="11"/>
<organism evidence="11 12">
    <name type="scientific">Methylomusa anaerophila</name>
    <dbReference type="NCBI Taxonomy" id="1930071"/>
    <lineage>
        <taxon>Bacteria</taxon>
        <taxon>Bacillati</taxon>
        <taxon>Bacillota</taxon>
        <taxon>Negativicutes</taxon>
        <taxon>Selenomonadales</taxon>
        <taxon>Sporomusaceae</taxon>
        <taxon>Methylomusa</taxon>
    </lineage>
</organism>
<feature type="domain" description="4Fe-4S ferredoxin-type" evidence="9">
    <location>
        <begin position="178"/>
        <end position="211"/>
    </location>
</feature>
<dbReference type="InterPro" id="IPR006963">
    <property type="entry name" value="Mopterin_OxRdtase_4Fe-4S_dom"/>
</dbReference>
<dbReference type="PROSITE" id="PS51085">
    <property type="entry name" value="2FE2S_FER_2"/>
    <property type="match status" value="1"/>
</dbReference>
<protein>
    <submittedName>
        <fullName evidence="11">NADP-reducing hydrogenase subunit HndC</fullName>
        <ecNumber evidence="11">1.12.1.3</ecNumber>
    </submittedName>
</protein>
<evidence type="ECO:0000256" key="2">
    <source>
        <dbReference type="ARBA" id="ARBA00022714"/>
    </source>
</evidence>
<dbReference type="FunFam" id="3.10.20.740:FF:000005">
    <property type="entry name" value="NADH:ubiquinone oxidoreductase subunit"/>
    <property type="match status" value="1"/>
</dbReference>
<dbReference type="InterPro" id="IPR050123">
    <property type="entry name" value="Prok_molybdopt-oxidoreductase"/>
</dbReference>
<dbReference type="GO" id="GO:0051539">
    <property type="term" value="F:4 iron, 4 sulfur cluster binding"/>
    <property type="evidence" value="ECO:0007669"/>
    <property type="project" value="UniProtKB-KW"/>
</dbReference>
<dbReference type="GO" id="GO:0046872">
    <property type="term" value="F:metal ion binding"/>
    <property type="evidence" value="ECO:0007669"/>
    <property type="project" value="UniProtKB-KW"/>
</dbReference>
<keyword evidence="6" id="KW-0408">Iron</keyword>
<evidence type="ECO:0000256" key="5">
    <source>
        <dbReference type="ARBA" id="ARBA00023002"/>
    </source>
</evidence>
<dbReference type="SUPFAM" id="SSF54862">
    <property type="entry name" value="4Fe-4S ferredoxins"/>
    <property type="match status" value="1"/>
</dbReference>
<dbReference type="PANTHER" id="PTHR43105">
    <property type="entry name" value="RESPIRATORY NITRATE REDUCTASE"/>
    <property type="match status" value="1"/>
</dbReference>
<evidence type="ECO:0000259" key="10">
    <source>
        <dbReference type="PROSITE" id="PS51839"/>
    </source>
</evidence>
<reference evidence="11 12" key="1">
    <citation type="journal article" date="2018" name="Int. J. Syst. Evol. Microbiol.">
        <title>Methylomusa anaerophila gen. nov., sp. nov., an anaerobic methanol-utilizing bacterium isolated from a microbial fuel cell.</title>
        <authorList>
            <person name="Amano N."/>
            <person name="Yamamuro A."/>
            <person name="Miyahara M."/>
            <person name="Kouzuma A."/>
            <person name="Abe T."/>
            <person name="Watanabe K."/>
        </authorList>
    </citation>
    <scope>NUCLEOTIDE SEQUENCE [LARGE SCALE GENOMIC DNA]</scope>
    <source>
        <strain evidence="11 12">MMFC1</strain>
    </source>
</reference>
<dbReference type="Gene3D" id="3.30.200.210">
    <property type="match status" value="1"/>
</dbReference>
<feature type="domain" description="4Fe-4S ferredoxin-type" evidence="9">
    <location>
        <begin position="139"/>
        <end position="169"/>
    </location>
</feature>
<dbReference type="InterPro" id="IPR036010">
    <property type="entry name" value="2Fe-2S_ferredoxin-like_sf"/>
</dbReference>
<evidence type="ECO:0000256" key="3">
    <source>
        <dbReference type="ARBA" id="ARBA00022723"/>
    </source>
</evidence>
<evidence type="ECO:0000259" key="9">
    <source>
        <dbReference type="PROSITE" id="PS51379"/>
    </source>
</evidence>
<dbReference type="Gene3D" id="3.10.20.740">
    <property type="match status" value="1"/>
</dbReference>
<accession>A0A348AFC9</accession>
<dbReference type="InterPro" id="IPR017900">
    <property type="entry name" value="4Fe4S_Fe_S_CS"/>
</dbReference>
<name>A0A348AFC9_9FIRM</name>
<keyword evidence="4" id="KW-0677">Repeat</keyword>
<dbReference type="RefSeq" id="WP_126306032.1">
    <property type="nucleotide sequence ID" value="NZ_AP018449.1"/>
</dbReference>
<keyword evidence="12" id="KW-1185">Reference proteome</keyword>
<evidence type="ECO:0000313" key="11">
    <source>
        <dbReference type="EMBL" id="BBB89777.1"/>
    </source>
</evidence>
<dbReference type="SUPFAM" id="SSF54292">
    <property type="entry name" value="2Fe-2S ferredoxin-like"/>
    <property type="match status" value="1"/>
</dbReference>
<keyword evidence="3" id="KW-0479">Metal-binding</keyword>
<dbReference type="InterPro" id="IPR019574">
    <property type="entry name" value="NADH_UbQ_OxRdtase_Gsu_4Fe4S-bd"/>
</dbReference>